<feature type="transmembrane region" description="Helical" evidence="16">
    <location>
        <begin position="133"/>
        <end position="151"/>
    </location>
</feature>
<comment type="similarity">
    <text evidence="2">Belongs to the FtsK/SpoIIIE/SftA family.</text>
</comment>
<dbReference type="AlphaFoldDB" id="A0A151B765"/>
<keyword evidence="3" id="KW-1003">Cell membrane</keyword>
<evidence type="ECO:0000256" key="5">
    <source>
        <dbReference type="ARBA" id="ARBA00022692"/>
    </source>
</evidence>
<evidence type="ECO:0000256" key="6">
    <source>
        <dbReference type="ARBA" id="ARBA00022741"/>
    </source>
</evidence>
<keyword evidence="10" id="KW-0238">DNA-binding</keyword>
<keyword evidence="4" id="KW-0132">Cell division</keyword>
<dbReference type="Proteomes" id="UP000075531">
    <property type="component" value="Unassembled WGS sequence"/>
</dbReference>
<dbReference type="InterPro" id="IPR002543">
    <property type="entry name" value="FtsK_dom"/>
</dbReference>
<organism evidence="18 19">
    <name type="scientific">Clostridium tepidiprofundi DSM 19306</name>
    <dbReference type="NCBI Taxonomy" id="1121338"/>
    <lineage>
        <taxon>Bacteria</taxon>
        <taxon>Bacillati</taxon>
        <taxon>Bacillota</taxon>
        <taxon>Clostridia</taxon>
        <taxon>Eubacteriales</taxon>
        <taxon>Clostridiaceae</taxon>
        <taxon>Clostridium</taxon>
    </lineage>
</organism>
<evidence type="ECO:0000256" key="13">
    <source>
        <dbReference type="ARBA" id="ARBA00024986"/>
    </source>
</evidence>
<comment type="function">
    <text evidence="13">Essential cell division protein that coordinates cell division and chromosome segregation. The N-terminus is involved in assembly of the cell-division machinery. The C-terminus functions as a DNA motor that moves dsDNA in an ATP-dependent manner towards the dif recombination site, which is located within the replication terminus region. Required for activation of the Xer recombinase, allowing activation of chromosome unlinking by recombination.</text>
</comment>
<dbReference type="InterPro" id="IPR003593">
    <property type="entry name" value="AAA+_ATPase"/>
</dbReference>
<evidence type="ECO:0000256" key="16">
    <source>
        <dbReference type="SAM" id="Phobius"/>
    </source>
</evidence>
<dbReference type="Gene3D" id="3.30.980.40">
    <property type="match status" value="1"/>
</dbReference>
<evidence type="ECO:0000256" key="3">
    <source>
        <dbReference type="ARBA" id="ARBA00022475"/>
    </source>
</evidence>
<feature type="transmembrane region" description="Helical" evidence="16">
    <location>
        <begin position="60"/>
        <end position="84"/>
    </location>
</feature>
<keyword evidence="5 16" id="KW-0812">Transmembrane</keyword>
<evidence type="ECO:0000256" key="10">
    <source>
        <dbReference type="ARBA" id="ARBA00023125"/>
    </source>
</evidence>
<dbReference type="CDD" id="cd01127">
    <property type="entry name" value="TrwB_TraG_TraD_VirD4"/>
    <property type="match status" value="1"/>
</dbReference>
<feature type="transmembrane region" description="Helical" evidence="16">
    <location>
        <begin position="96"/>
        <end position="113"/>
    </location>
</feature>
<dbReference type="SUPFAM" id="SSF46785">
    <property type="entry name" value="Winged helix' DNA-binding domain"/>
    <property type="match status" value="1"/>
</dbReference>
<feature type="transmembrane region" description="Helical" evidence="16">
    <location>
        <begin position="158"/>
        <end position="180"/>
    </location>
</feature>
<keyword evidence="9 16" id="KW-1133">Transmembrane helix</keyword>
<dbReference type="InterPro" id="IPR018541">
    <property type="entry name" value="Ftsk_gamma"/>
</dbReference>
<comment type="subcellular location">
    <subcellularLocation>
        <location evidence="1">Cell membrane</location>
        <topology evidence="1">Multi-pass membrane protein</topology>
    </subcellularLocation>
</comment>
<dbReference type="GO" id="GO:0051301">
    <property type="term" value="P:cell division"/>
    <property type="evidence" value="ECO:0007669"/>
    <property type="project" value="UniProtKB-KW"/>
</dbReference>
<dbReference type="PATRIC" id="fig|1121338.3.peg.176"/>
<dbReference type="Pfam" id="PF09397">
    <property type="entry name" value="FtsK_gamma"/>
    <property type="match status" value="1"/>
</dbReference>
<dbReference type="InterPro" id="IPR036388">
    <property type="entry name" value="WH-like_DNA-bd_sf"/>
</dbReference>
<keyword evidence="8 15" id="KW-0067">ATP-binding</keyword>
<dbReference type="GO" id="GO:0005886">
    <property type="term" value="C:plasma membrane"/>
    <property type="evidence" value="ECO:0007669"/>
    <property type="project" value="UniProtKB-SubCell"/>
</dbReference>
<protein>
    <submittedName>
        <fullName evidence="18">DNA translocase SpoIIIE</fullName>
    </submittedName>
</protein>
<evidence type="ECO:0000256" key="2">
    <source>
        <dbReference type="ARBA" id="ARBA00006474"/>
    </source>
</evidence>
<evidence type="ECO:0000256" key="1">
    <source>
        <dbReference type="ARBA" id="ARBA00004651"/>
    </source>
</evidence>
<dbReference type="EMBL" id="LTBA01000001">
    <property type="protein sequence ID" value="KYH35781.1"/>
    <property type="molecule type" value="Genomic_DNA"/>
</dbReference>
<comment type="caution">
    <text evidence="18">The sequence shown here is derived from an EMBL/GenBank/DDBJ whole genome shotgun (WGS) entry which is preliminary data.</text>
</comment>
<keyword evidence="7" id="KW-0159">Chromosome partition</keyword>
<evidence type="ECO:0000256" key="4">
    <source>
        <dbReference type="ARBA" id="ARBA00022618"/>
    </source>
</evidence>
<feature type="binding site" evidence="15">
    <location>
        <begin position="467"/>
        <end position="474"/>
    </location>
    <ligand>
        <name>ATP</name>
        <dbReference type="ChEBI" id="CHEBI:30616"/>
    </ligand>
</feature>
<dbReference type="GO" id="GO:0007059">
    <property type="term" value="P:chromosome segregation"/>
    <property type="evidence" value="ECO:0007669"/>
    <property type="project" value="UniProtKB-KW"/>
</dbReference>
<evidence type="ECO:0000256" key="7">
    <source>
        <dbReference type="ARBA" id="ARBA00022829"/>
    </source>
</evidence>
<reference evidence="18 19" key="1">
    <citation type="submission" date="2016-02" db="EMBL/GenBank/DDBJ databases">
        <title>Genome sequence of Clostridium tepidiprofundi DSM 19306.</title>
        <authorList>
            <person name="Poehlein A."/>
            <person name="Daniel R."/>
        </authorList>
    </citation>
    <scope>NUCLEOTIDE SEQUENCE [LARGE SCALE GENOMIC DNA]</scope>
    <source>
        <strain evidence="18 19">DSM 19306</strain>
    </source>
</reference>
<dbReference type="GO" id="GO:0005524">
    <property type="term" value="F:ATP binding"/>
    <property type="evidence" value="ECO:0007669"/>
    <property type="project" value="UniProtKB-UniRule"/>
</dbReference>
<dbReference type="PANTHER" id="PTHR22683:SF41">
    <property type="entry name" value="DNA TRANSLOCASE FTSK"/>
    <property type="match status" value="1"/>
</dbReference>
<evidence type="ECO:0000259" key="17">
    <source>
        <dbReference type="PROSITE" id="PS50901"/>
    </source>
</evidence>
<dbReference type="SMART" id="SM00382">
    <property type="entry name" value="AAA"/>
    <property type="match status" value="1"/>
</dbReference>
<feature type="domain" description="FtsK" evidence="17">
    <location>
        <begin position="450"/>
        <end position="641"/>
    </location>
</feature>
<dbReference type="Pfam" id="PF01580">
    <property type="entry name" value="FtsK_SpoIIIE"/>
    <property type="match status" value="1"/>
</dbReference>
<evidence type="ECO:0000256" key="12">
    <source>
        <dbReference type="ARBA" id="ARBA00023306"/>
    </source>
</evidence>
<dbReference type="InterPro" id="IPR041027">
    <property type="entry name" value="FtsK_alpha"/>
</dbReference>
<feature type="transmembrane region" description="Helical" evidence="16">
    <location>
        <begin position="21"/>
        <end position="40"/>
    </location>
</feature>
<dbReference type="Pfam" id="PF17854">
    <property type="entry name" value="FtsK_alpha"/>
    <property type="match status" value="1"/>
</dbReference>
<dbReference type="InterPro" id="IPR036390">
    <property type="entry name" value="WH_DNA-bd_sf"/>
</dbReference>
<evidence type="ECO:0000256" key="15">
    <source>
        <dbReference type="PROSITE-ProRule" id="PRU00289"/>
    </source>
</evidence>
<dbReference type="InterPro" id="IPR027417">
    <property type="entry name" value="P-loop_NTPase"/>
</dbReference>
<dbReference type="STRING" id="1121338.CLTEP_01740"/>
<dbReference type="PROSITE" id="PS50901">
    <property type="entry name" value="FTSK"/>
    <property type="match status" value="1"/>
</dbReference>
<dbReference type="SMART" id="SM00843">
    <property type="entry name" value="Ftsk_gamma"/>
    <property type="match status" value="1"/>
</dbReference>
<evidence type="ECO:0000313" key="19">
    <source>
        <dbReference type="Proteomes" id="UP000075531"/>
    </source>
</evidence>
<dbReference type="GO" id="GO:0003677">
    <property type="term" value="F:DNA binding"/>
    <property type="evidence" value="ECO:0007669"/>
    <property type="project" value="UniProtKB-KW"/>
</dbReference>
<dbReference type="RefSeq" id="WP_066821128.1">
    <property type="nucleotide sequence ID" value="NZ_LTBA01000001.1"/>
</dbReference>
<keyword evidence="6 15" id="KW-0547">Nucleotide-binding</keyword>
<comment type="subunit">
    <text evidence="14">Homohexamer. Forms a ring that surrounds DNA.</text>
</comment>
<proteinExistence type="inferred from homology"/>
<keyword evidence="12" id="KW-0131">Cell cycle</keyword>
<sequence>MARRKKSTNKKIKENNLESVNEIKGIIMITTGILIIFSVFSRLFNSTTSSGFFGDFIRKLLIAVLGLGSYIFPFIIIFVGFCLIVKKGKVNFNAKFYGINLFLINTLLFIQMVKLKDFYSEGKFKLGFEKFWHVKSIVHGGILGYIIDVPLYKLFSNVGCYIIFSAIYIISLLLIFRISLYDIFASLKEVLKRERKISSVEFGDNDIETDDEALIVCDNNKESFIKNINSKIKIIDFVKKINIDNDDSEDEKIDYYKEKNEKIKLDYENVIIQEDNTDKENEINSFDDKKTTKEKIEEEIKINSLVMKEKPIYTFPTIDLLEENNEHKSKKSDKRELLNSATKLQDTLNSFGVKAKVIQVTKGPSVTRFELQPDPGVKVSKIVNLADDIALNLASSGIRIEAPIPGKAAVGIEVPNKEQLPVCLREVIESTEFSSSKNNLAFCLGKDIAGNCVVGDLSKMPHVLVAGATGSGKSVCINSLIISLLFKYSPENVKLLLIDPKVVELNIYNGIPHLLIPVVTDTKKAASALNWAVNEMTRRYKAFADNGVRNIEGYNYLVEQGKISEKMPWIVIIIDELADLMMVAPKDVEDYIARLAQMARAAGMHLVIATQRPSVDVITGMIKANIPSRISFAVSSQIDSRTILDSSGAEKLLGKGDMLFYPVGAPKPIRIQGAFISEAEVERVVEFIKVHVENIEYETDIINEIDNNLNADNSKKNETDSLLSEAIEFVIKSNYASTSMLQRKFKIGYNRAARLMDEMEDRGIISARNGSKPRQVLVTKEQI</sequence>
<evidence type="ECO:0000256" key="14">
    <source>
        <dbReference type="ARBA" id="ARBA00025923"/>
    </source>
</evidence>
<dbReference type="Pfam" id="PF13491">
    <property type="entry name" value="FtsK_4TM"/>
    <property type="match status" value="1"/>
</dbReference>
<evidence type="ECO:0000256" key="8">
    <source>
        <dbReference type="ARBA" id="ARBA00022840"/>
    </source>
</evidence>
<gene>
    <name evidence="18" type="primary">spoIIIE</name>
    <name evidence="18" type="ORF">CLTEP_01740</name>
</gene>
<keyword evidence="19" id="KW-1185">Reference proteome</keyword>
<dbReference type="InterPro" id="IPR050206">
    <property type="entry name" value="FtsK/SpoIIIE/SftA"/>
</dbReference>
<dbReference type="Gene3D" id="3.40.50.300">
    <property type="entry name" value="P-loop containing nucleotide triphosphate hydrolases"/>
    <property type="match status" value="1"/>
</dbReference>
<name>A0A151B765_9CLOT</name>
<keyword evidence="11 16" id="KW-0472">Membrane</keyword>
<evidence type="ECO:0000256" key="9">
    <source>
        <dbReference type="ARBA" id="ARBA00022989"/>
    </source>
</evidence>
<dbReference type="SUPFAM" id="SSF52540">
    <property type="entry name" value="P-loop containing nucleoside triphosphate hydrolases"/>
    <property type="match status" value="1"/>
</dbReference>
<evidence type="ECO:0000256" key="11">
    <source>
        <dbReference type="ARBA" id="ARBA00023136"/>
    </source>
</evidence>
<dbReference type="PANTHER" id="PTHR22683">
    <property type="entry name" value="SPORULATION PROTEIN RELATED"/>
    <property type="match status" value="1"/>
</dbReference>
<evidence type="ECO:0000313" key="18">
    <source>
        <dbReference type="EMBL" id="KYH35781.1"/>
    </source>
</evidence>
<dbReference type="InterPro" id="IPR025199">
    <property type="entry name" value="FtsK_4TM"/>
</dbReference>
<dbReference type="Gene3D" id="1.10.10.10">
    <property type="entry name" value="Winged helix-like DNA-binding domain superfamily/Winged helix DNA-binding domain"/>
    <property type="match status" value="1"/>
</dbReference>
<accession>A0A151B765</accession>